<evidence type="ECO:0000313" key="2">
    <source>
        <dbReference type="EMBL" id="CCA20194.1"/>
    </source>
</evidence>
<accession>F0WG59</accession>
<dbReference type="HOGENOM" id="CLU_003859_0_0_1"/>
<dbReference type="AlphaFoldDB" id="F0WG59"/>
<reference evidence="2" key="1">
    <citation type="journal article" date="2011" name="PLoS Biol.">
        <title>Gene gain and loss during evolution of obligate parasitism in the white rust pathogen of Arabidopsis thaliana.</title>
        <authorList>
            <person name="Kemen E."/>
            <person name="Gardiner A."/>
            <person name="Schultz-Larsen T."/>
            <person name="Kemen A.C."/>
            <person name="Balmuth A.L."/>
            <person name="Robert-Seilaniantz A."/>
            <person name="Bailey K."/>
            <person name="Holub E."/>
            <person name="Studholme D.J."/>
            <person name="Maclean D."/>
            <person name="Jones J.D."/>
        </authorList>
    </citation>
    <scope>NUCLEOTIDE SEQUENCE</scope>
</reference>
<keyword evidence="1" id="KW-0812">Transmembrane</keyword>
<reference evidence="2" key="2">
    <citation type="submission" date="2011-02" db="EMBL/GenBank/DDBJ databases">
        <authorList>
            <person name="MacLean D."/>
        </authorList>
    </citation>
    <scope>NUCLEOTIDE SEQUENCE</scope>
</reference>
<proteinExistence type="predicted"/>
<feature type="transmembrane region" description="Helical" evidence="1">
    <location>
        <begin position="656"/>
        <end position="676"/>
    </location>
</feature>
<keyword evidence="1" id="KW-0472">Membrane</keyword>
<dbReference type="EMBL" id="FR824133">
    <property type="protein sequence ID" value="CCA20194.1"/>
    <property type="molecule type" value="Genomic_DNA"/>
</dbReference>
<gene>
    <name evidence="2" type="primary">AlNc14C88G5589</name>
    <name evidence="2" type="ORF">ALNC14_063370</name>
</gene>
<evidence type="ECO:0000256" key="1">
    <source>
        <dbReference type="SAM" id="Phobius"/>
    </source>
</evidence>
<sequence length="851" mass="97185">MSDGSARDVWTVNHWKILFVVSKYAQESTASKTQQQWVRQLALAVILYEGIESNVLDLRYLSTLTWISSCNIAERRWLRISQEARSIFDHLWDNGLISGIKLTSIDYQPVTAYRVSCKGLEALEKMPNALVQQVNHFVYAPNSHNLLQIRYSGGRFILFADNYSKISSITASMEVSYVSSPYIPSCLRSNTSYRIDPSNNRPRALESARGRSDMMTQNAKKSIILTEIVALVGEWIPFGANQISALKERLGAMERCQGGLFSSQIDEHPTKTYFEVPPGLTQVKILDFDSINSINFEAEINFPQKEGVVQLENFGIHLHVTGELLYGVNVDAIMDHTSEAIPLSLLTLLLVDVHQDSSDIICDLLSQYQLSALKMLYMDDAKQRIKYNMIMAQEIHPKLPACHYFDKGDLENELRQVLGEIFAGYDISSDDVLFLGRNGGLFCGPNAKKYESVIKAYMGLHSRDIFIRYYFLRMFKLGDALKALKEAIEQSHDTNTMTSAKRSLSDAAGTIILLIECLQFLCESLQNLEIPPEPENHAGIALYQYLSLEDLKDNILLRCTDAIKLNDKLRTELDNLQTRYESVCRGQLIFVSKQIEQNTLRILHTSRSECQAQSSLDMIRALLAGNVVLEIFDHFVQMHSSLPDPKWFIDWFRKRLGINTVLVYLVLCACSLWWMWRVPGRYVRRKIEMQPSSITVRANVDKRISVTNLYRLLGMKKIKYGQFQYKNSRSELKIFVWSESQFPATPSDTTIELVVDEAHQLLKSIRLQVFCPVEEAKALNNNDITSQLTKRRPFASFSSRRLHPNPTHSWSMQGLDENVILEKVAHMLRVEGVYLERNPSFVRPNSHPPSI</sequence>
<keyword evidence="1" id="KW-1133">Transmembrane helix</keyword>
<organism evidence="2">
    <name type="scientific">Albugo laibachii Nc14</name>
    <dbReference type="NCBI Taxonomy" id="890382"/>
    <lineage>
        <taxon>Eukaryota</taxon>
        <taxon>Sar</taxon>
        <taxon>Stramenopiles</taxon>
        <taxon>Oomycota</taxon>
        <taxon>Peronosporomycetes</taxon>
        <taxon>Albuginales</taxon>
        <taxon>Albuginaceae</taxon>
        <taxon>Albugo</taxon>
    </lineage>
</organism>
<name>F0WG59_9STRA</name>
<protein>
    <submittedName>
        <fullName evidence="2">Uncharacterized protein AlNc14C88G5589</fullName>
    </submittedName>
</protein>